<dbReference type="NCBIfam" id="TIGR00400">
    <property type="entry name" value="mgtE"/>
    <property type="match status" value="1"/>
</dbReference>
<proteinExistence type="inferred from homology"/>
<feature type="transmembrane region" description="Helical" evidence="9">
    <location>
        <begin position="381"/>
        <end position="404"/>
    </location>
</feature>
<feature type="transmembrane region" description="Helical" evidence="9">
    <location>
        <begin position="416"/>
        <end position="443"/>
    </location>
</feature>
<evidence type="ECO:0000256" key="9">
    <source>
        <dbReference type="RuleBase" id="RU362011"/>
    </source>
</evidence>
<comment type="similarity">
    <text evidence="2 9">Belongs to the SLC41A transporter family.</text>
</comment>
<evidence type="ECO:0000256" key="1">
    <source>
        <dbReference type="ARBA" id="ARBA00004141"/>
    </source>
</evidence>
<feature type="transmembrane region" description="Helical" evidence="9">
    <location>
        <begin position="305"/>
        <end position="332"/>
    </location>
</feature>
<evidence type="ECO:0000256" key="5">
    <source>
        <dbReference type="ARBA" id="ARBA00022842"/>
    </source>
</evidence>
<comment type="subcellular location">
    <subcellularLocation>
        <location evidence="9">Cell membrane</location>
        <topology evidence="9">Multi-pass membrane protein</topology>
    </subcellularLocation>
    <subcellularLocation>
        <location evidence="1">Membrane</location>
        <topology evidence="1">Multi-pass membrane protein</topology>
    </subcellularLocation>
</comment>
<dbReference type="SUPFAM" id="SSF158791">
    <property type="entry name" value="MgtE N-terminal domain-like"/>
    <property type="match status" value="1"/>
</dbReference>
<dbReference type="SUPFAM" id="SSF54631">
    <property type="entry name" value="CBS-domain pair"/>
    <property type="match status" value="1"/>
</dbReference>
<keyword evidence="8" id="KW-0129">CBS domain</keyword>
<evidence type="ECO:0000256" key="8">
    <source>
        <dbReference type="PROSITE-ProRule" id="PRU00703"/>
    </source>
</evidence>
<dbReference type="Pfam" id="PF03448">
    <property type="entry name" value="MgtE_N"/>
    <property type="match status" value="1"/>
</dbReference>
<sequence>MLTQDVRIALMDVADLNQLKWDLNRLQPVDVGEYITQLPEKQRAIAFRLLNKNQAIDVFEYLPTEVQEELINSLHDAQVVQLVEEMSPDERAELFDELPAGVIKRLLRELSPEQRQATATILGYPEGTAGRVMTTEYVRLRQGLTVGEALSKIRRQDEDKETIYYAYVTDDNRKLVRVVSLRQLLFTFPDVLIRDIASDRVVKVRTDTPQEEVAQIMKRYDLIAIPVVDREERLVGIITIDDVVDILEEEATEDIQKLAGVSGDEAALSSPLLTIRNRLPWLLGIMALYIGAASAIAPFQSIIAAVPVLAVIMPIFSNTGGTVGIQALTVTIRGLGIGEVTPKDTMKILRKEILAGLGTAVVLAMTMFALSLIWAKPQERWVAVIAGTVMATNTIVAVTLGTLLPMGLKRLKLDPALVSGPLVTTMLDTIGFLTFLTLISTALNVFHLPT</sequence>
<evidence type="ECO:0000256" key="2">
    <source>
        <dbReference type="ARBA" id="ARBA00009749"/>
    </source>
</evidence>
<dbReference type="Pfam" id="PF01769">
    <property type="entry name" value="MgtE"/>
    <property type="match status" value="1"/>
</dbReference>
<keyword evidence="5 9" id="KW-0460">Magnesium</keyword>
<dbReference type="Gene3D" id="1.25.60.10">
    <property type="entry name" value="MgtE N-terminal domain-like"/>
    <property type="match status" value="1"/>
</dbReference>
<dbReference type="RefSeq" id="WP_190565848.1">
    <property type="nucleotide sequence ID" value="NZ_JACJQL010000003.1"/>
</dbReference>
<dbReference type="Gene3D" id="1.10.357.20">
    <property type="entry name" value="SLC41 divalent cation transporters, integral membrane domain"/>
    <property type="match status" value="1"/>
</dbReference>
<keyword evidence="7 9" id="KW-0472">Membrane</keyword>
<dbReference type="PANTHER" id="PTHR43773">
    <property type="entry name" value="MAGNESIUM TRANSPORTER MGTE"/>
    <property type="match status" value="1"/>
</dbReference>
<evidence type="ECO:0000256" key="6">
    <source>
        <dbReference type="ARBA" id="ARBA00022989"/>
    </source>
</evidence>
<protein>
    <recommendedName>
        <fullName evidence="9">Magnesium transporter MgtE</fullName>
    </recommendedName>
</protein>
<feature type="domain" description="CBS" evidence="10">
    <location>
        <begin position="197"/>
        <end position="253"/>
    </location>
</feature>
<dbReference type="InterPro" id="IPR006668">
    <property type="entry name" value="Mg_transptr_MgtE_intracell_dom"/>
</dbReference>
<feature type="domain" description="CBS" evidence="10">
    <location>
        <begin position="133"/>
        <end position="196"/>
    </location>
</feature>
<organism evidence="11 12">
    <name type="scientific">Nostoc parmelioides FACHB-3921</name>
    <dbReference type="NCBI Taxonomy" id="2692909"/>
    <lineage>
        <taxon>Bacteria</taxon>
        <taxon>Bacillati</taxon>
        <taxon>Cyanobacteriota</taxon>
        <taxon>Cyanophyceae</taxon>
        <taxon>Nostocales</taxon>
        <taxon>Nostocaceae</taxon>
        <taxon>Nostoc</taxon>
    </lineage>
</organism>
<feature type="transmembrane region" description="Helical" evidence="9">
    <location>
        <begin position="353"/>
        <end position="375"/>
    </location>
</feature>
<comment type="caution">
    <text evidence="11">The sequence shown here is derived from an EMBL/GenBank/DDBJ whole genome shotgun (WGS) entry which is preliminary data.</text>
</comment>
<dbReference type="SMART" id="SM00116">
    <property type="entry name" value="CBS"/>
    <property type="match status" value="2"/>
</dbReference>
<comment type="function">
    <text evidence="9">Acts as a magnesium transporter.</text>
</comment>
<dbReference type="InterPro" id="IPR006669">
    <property type="entry name" value="MgtE_transporter"/>
</dbReference>
<dbReference type="Proteomes" id="UP000621307">
    <property type="component" value="Unassembled WGS sequence"/>
</dbReference>
<name>A0ABR8B9G3_9NOSO</name>
<evidence type="ECO:0000256" key="4">
    <source>
        <dbReference type="ARBA" id="ARBA00022692"/>
    </source>
</evidence>
<evidence type="ECO:0000259" key="10">
    <source>
        <dbReference type="PROSITE" id="PS51371"/>
    </source>
</evidence>
<dbReference type="PANTHER" id="PTHR43773:SF1">
    <property type="entry name" value="MAGNESIUM TRANSPORTER MGTE"/>
    <property type="match status" value="1"/>
</dbReference>
<dbReference type="Gene3D" id="3.10.580.10">
    <property type="entry name" value="CBS-domain"/>
    <property type="match status" value="1"/>
</dbReference>
<keyword evidence="6 9" id="KW-1133">Transmembrane helix</keyword>
<evidence type="ECO:0000313" key="12">
    <source>
        <dbReference type="Proteomes" id="UP000621307"/>
    </source>
</evidence>
<dbReference type="CDD" id="cd04606">
    <property type="entry name" value="CBS_pair_Mg_transporter"/>
    <property type="match status" value="1"/>
</dbReference>
<dbReference type="SMART" id="SM00924">
    <property type="entry name" value="MgtE_N"/>
    <property type="match status" value="1"/>
</dbReference>
<keyword evidence="9" id="KW-0479">Metal-binding</keyword>
<gene>
    <name evidence="11" type="primary">mgtE</name>
    <name evidence="11" type="ORF">H6G14_03990</name>
</gene>
<feature type="transmembrane region" description="Helical" evidence="9">
    <location>
        <begin position="279"/>
        <end position="299"/>
    </location>
</feature>
<keyword evidence="9" id="KW-1003">Cell membrane</keyword>
<dbReference type="SUPFAM" id="SSF161093">
    <property type="entry name" value="MgtE membrane domain-like"/>
    <property type="match status" value="1"/>
</dbReference>
<keyword evidence="3 9" id="KW-0813">Transport</keyword>
<dbReference type="PROSITE" id="PS51371">
    <property type="entry name" value="CBS"/>
    <property type="match status" value="2"/>
</dbReference>
<dbReference type="EMBL" id="JACJQL010000003">
    <property type="protein sequence ID" value="MBD2250471.1"/>
    <property type="molecule type" value="Genomic_DNA"/>
</dbReference>
<accession>A0ABR8B9G3</accession>
<evidence type="ECO:0000256" key="7">
    <source>
        <dbReference type="ARBA" id="ARBA00023136"/>
    </source>
</evidence>
<dbReference type="InterPro" id="IPR036739">
    <property type="entry name" value="SLC41_membr_dom_sf"/>
</dbReference>
<evidence type="ECO:0000256" key="3">
    <source>
        <dbReference type="ARBA" id="ARBA00022448"/>
    </source>
</evidence>
<dbReference type="InterPro" id="IPR000644">
    <property type="entry name" value="CBS_dom"/>
</dbReference>
<dbReference type="Pfam" id="PF00571">
    <property type="entry name" value="CBS"/>
    <property type="match status" value="2"/>
</dbReference>
<comment type="subunit">
    <text evidence="9">Homodimer.</text>
</comment>
<dbReference type="InterPro" id="IPR038076">
    <property type="entry name" value="MgtE_N_sf"/>
</dbReference>
<keyword evidence="4 9" id="KW-0812">Transmembrane</keyword>
<evidence type="ECO:0000313" key="11">
    <source>
        <dbReference type="EMBL" id="MBD2250471.1"/>
    </source>
</evidence>
<keyword evidence="12" id="KW-1185">Reference proteome</keyword>
<dbReference type="InterPro" id="IPR046342">
    <property type="entry name" value="CBS_dom_sf"/>
</dbReference>
<reference evidence="11 12" key="1">
    <citation type="journal article" date="2020" name="ISME J.">
        <title>Comparative genomics reveals insights into cyanobacterial evolution and habitat adaptation.</title>
        <authorList>
            <person name="Chen M.Y."/>
            <person name="Teng W.K."/>
            <person name="Zhao L."/>
            <person name="Hu C.X."/>
            <person name="Zhou Y.K."/>
            <person name="Han B.P."/>
            <person name="Song L.R."/>
            <person name="Shu W.S."/>
        </authorList>
    </citation>
    <scope>NUCLEOTIDE SEQUENCE [LARGE SCALE GENOMIC DNA]</scope>
    <source>
        <strain evidence="11 12">FACHB-3921</strain>
    </source>
</reference>
<dbReference type="InterPro" id="IPR006667">
    <property type="entry name" value="SLC41_membr_dom"/>
</dbReference>